<evidence type="ECO:0000256" key="6">
    <source>
        <dbReference type="SAM" id="MobiDB-lite"/>
    </source>
</evidence>
<dbReference type="GO" id="GO:0046983">
    <property type="term" value="F:protein dimerization activity"/>
    <property type="evidence" value="ECO:0007669"/>
    <property type="project" value="InterPro"/>
</dbReference>
<evidence type="ECO:0000256" key="4">
    <source>
        <dbReference type="ARBA" id="ARBA00023163"/>
    </source>
</evidence>
<evidence type="ECO:0000259" key="7">
    <source>
        <dbReference type="SMART" id="SM01372"/>
    </source>
</evidence>
<evidence type="ECO:0000256" key="1">
    <source>
        <dbReference type="ARBA" id="ARBA00010940"/>
    </source>
</evidence>
<dbReference type="SUPFAM" id="SSF144074">
    <property type="entry name" value="E2F-DP heterodimerization region"/>
    <property type="match status" value="1"/>
</dbReference>
<evidence type="ECO:0000256" key="5">
    <source>
        <dbReference type="RuleBase" id="RU003796"/>
    </source>
</evidence>
<comment type="similarity">
    <text evidence="1 5">Belongs to the E2F/DP family.</text>
</comment>
<dbReference type="Proteomes" id="UP001221898">
    <property type="component" value="Unassembled WGS sequence"/>
</dbReference>
<dbReference type="Gene3D" id="1.10.10.10">
    <property type="entry name" value="Winged helix-like DNA-binding domain superfamily/Winged helix DNA-binding domain"/>
    <property type="match status" value="1"/>
</dbReference>
<comment type="caution">
    <text evidence="8">The sequence shown here is derived from an EMBL/GenBank/DDBJ whole genome shotgun (WGS) entry which is preliminary data.</text>
</comment>
<dbReference type="EMBL" id="JAINUG010000298">
    <property type="protein sequence ID" value="KAJ8383262.1"/>
    <property type="molecule type" value="Genomic_DNA"/>
</dbReference>
<protein>
    <recommendedName>
        <fullName evidence="7">E2F/DP family winged-helix DNA-binding domain-containing protein</fullName>
    </recommendedName>
</protein>
<sequence length="251" mass="27563">MVPICRKKTVGTETPDGEGQLWEAEGPERVADEVDALKMQGRLTMRSMDLLSSAPDGIVDLNEAARVLGARKRRVYDVTNVLDGIQLIKKRSTSQIQWVGSVPVNELSGQWKEKLREELLDLSAMEEALDELIRDCAQQLYFLTDLKENAEYPSTSPQLYICGIEAFQEQVVIAIKAPEETRLEVPAPKEDGIQIHLKGTRGPITVLTCETEGQDSGKAAGGSFSTLEDSRIPTAPLLKDKSTVQPSGKSP</sequence>
<gene>
    <name evidence="8" type="ORF">AAFF_G00222750</name>
</gene>
<dbReference type="AlphaFoldDB" id="A0AAD7W4A8"/>
<keyword evidence="4 5" id="KW-0804">Transcription</keyword>
<accession>A0AAD7W4A8</accession>
<dbReference type="Gene3D" id="6.10.250.540">
    <property type="match status" value="1"/>
</dbReference>
<evidence type="ECO:0000313" key="8">
    <source>
        <dbReference type="EMBL" id="KAJ8383262.1"/>
    </source>
</evidence>
<dbReference type="GO" id="GO:0000981">
    <property type="term" value="F:DNA-binding transcription factor activity, RNA polymerase II-specific"/>
    <property type="evidence" value="ECO:0007669"/>
    <property type="project" value="TreeGrafter"/>
</dbReference>
<dbReference type="InterPro" id="IPR032198">
    <property type="entry name" value="E2F_CC-MB"/>
</dbReference>
<evidence type="ECO:0000256" key="2">
    <source>
        <dbReference type="ARBA" id="ARBA00023015"/>
    </source>
</evidence>
<dbReference type="InterPro" id="IPR037241">
    <property type="entry name" value="E2F-DP_heterodim"/>
</dbReference>
<dbReference type="SMART" id="SM01372">
    <property type="entry name" value="E2F_TDP"/>
    <property type="match status" value="1"/>
</dbReference>
<dbReference type="GO" id="GO:0090575">
    <property type="term" value="C:RNA polymerase II transcription regulator complex"/>
    <property type="evidence" value="ECO:0007669"/>
    <property type="project" value="TreeGrafter"/>
</dbReference>
<keyword evidence="9" id="KW-1185">Reference proteome</keyword>
<comment type="subcellular location">
    <subcellularLocation>
        <location evidence="5">Nucleus</location>
    </subcellularLocation>
</comment>
<dbReference type="Pfam" id="PF16421">
    <property type="entry name" value="E2F_CC-MB"/>
    <property type="match status" value="1"/>
</dbReference>
<dbReference type="InterPro" id="IPR015633">
    <property type="entry name" value="E2F"/>
</dbReference>
<evidence type="ECO:0000313" key="9">
    <source>
        <dbReference type="Proteomes" id="UP001221898"/>
    </source>
</evidence>
<feature type="domain" description="E2F/DP family winged-helix DNA-binding" evidence="7">
    <location>
        <begin position="35"/>
        <end position="100"/>
    </location>
</feature>
<dbReference type="CDD" id="cd14660">
    <property type="entry name" value="E2F_DD"/>
    <property type="match status" value="1"/>
</dbReference>
<dbReference type="Pfam" id="PF02319">
    <property type="entry name" value="WHD_E2F_TDP"/>
    <property type="match status" value="1"/>
</dbReference>
<keyword evidence="5" id="KW-0539">Nucleus</keyword>
<keyword evidence="2 5" id="KW-0805">Transcription regulation</keyword>
<dbReference type="InterPro" id="IPR036388">
    <property type="entry name" value="WH-like_DNA-bd_sf"/>
</dbReference>
<keyword evidence="3 5" id="KW-0238">DNA-binding</keyword>
<dbReference type="InterPro" id="IPR036390">
    <property type="entry name" value="WH_DNA-bd_sf"/>
</dbReference>
<proteinExistence type="inferred from homology"/>
<dbReference type="SUPFAM" id="SSF46785">
    <property type="entry name" value="Winged helix' DNA-binding domain"/>
    <property type="match status" value="1"/>
</dbReference>
<evidence type="ECO:0000256" key="3">
    <source>
        <dbReference type="ARBA" id="ARBA00023125"/>
    </source>
</evidence>
<dbReference type="PANTHER" id="PTHR12081">
    <property type="entry name" value="TRANSCRIPTION FACTOR E2F"/>
    <property type="match status" value="1"/>
</dbReference>
<dbReference type="InterPro" id="IPR003316">
    <property type="entry name" value="E2F_WHTH_DNA-bd_dom"/>
</dbReference>
<name>A0AAD7W4A8_9TELE</name>
<dbReference type="PANTHER" id="PTHR12081:SF19">
    <property type="entry name" value="TRANSCRIPTION FACTOR E2F6"/>
    <property type="match status" value="1"/>
</dbReference>
<organism evidence="8 9">
    <name type="scientific">Aldrovandia affinis</name>
    <dbReference type="NCBI Taxonomy" id="143900"/>
    <lineage>
        <taxon>Eukaryota</taxon>
        <taxon>Metazoa</taxon>
        <taxon>Chordata</taxon>
        <taxon>Craniata</taxon>
        <taxon>Vertebrata</taxon>
        <taxon>Euteleostomi</taxon>
        <taxon>Actinopterygii</taxon>
        <taxon>Neopterygii</taxon>
        <taxon>Teleostei</taxon>
        <taxon>Notacanthiformes</taxon>
        <taxon>Halosauridae</taxon>
        <taxon>Aldrovandia</taxon>
    </lineage>
</organism>
<feature type="region of interest" description="Disordered" evidence="6">
    <location>
        <begin position="211"/>
        <end position="251"/>
    </location>
</feature>
<reference evidence="8" key="1">
    <citation type="journal article" date="2023" name="Science">
        <title>Genome structures resolve the early diversification of teleost fishes.</title>
        <authorList>
            <person name="Parey E."/>
            <person name="Louis A."/>
            <person name="Montfort J."/>
            <person name="Bouchez O."/>
            <person name="Roques C."/>
            <person name="Iampietro C."/>
            <person name="Lluch J."/>
            <person name="Castinel A."/>
            <person name="Donnadieu C."/>
            <person name="Desvignes T."/>
            <person name="Floi Bucao C."/>
            <person name="Jouanno E."/>
            <person name="Wen M."/>
            <person name="Mejri S."/>
            <person name="Dirks R."/>
            <person name="Jansen H."/>
            <person name="Henkel C."/>
            <person name="Chen W.J."/>
            <person name="Zahm M."/>
            <person name="Cabau C."/>
            <person name="Klopp C."/>
            <person name="Thompson A.W."/>
            <person name="Robinson-Rechavi M."/>
            <person name="Braasch I."/>
            <person name="Lecointre G."/>
            <person name="Bobe J."/>
            <person name="Postlethwait J.H."/>
            <person name="Berthelot C."/>
            <person name="Roest Crollius H."/>
            <person name="Guiguen Y."/>
        </authorList>
    </citation>
    <scope>NUCLEOTIDE SEQUENCE</scope>
    <source>
        <strain evidence="8">NC1722</strain>
    </source>
</reference>
<dbReference type="GO" id="GO:0000978">
    <property type="term" value="F:RNA polymerase II cis-regulatory region sequence-specific DNA binding"/>
    <property type="evidence" value="ECO:0007669"/>
    <property type="project" value="InterPro"/>
</dbReference>